<evidence type="ECO:0008006" key="4">
    <source>
        <dbReference type="Google" id="ProtNLM"/>
    </source>
</evidence>
<dbReference type="AlphaFoldDB" id="A0A081AEV9"/>
<dbReference type="EMBL" id="ANJA01001374">
    <property type="protein sequence ID" value="ETO77420.1"/>
    <property type="molecule type" value="Genomic_DNA"/>
</dbReference>
<name>A0A081AEV9_PHYNI</name>
<evidence type="ECO:0000313" key="2">
    <source>
        <dbReference type="EMBL" id="ETO77420.1"/>
    </source>
</evidence>
<dbReference type="Proteomes" id="UP000028582">
    <property type="component" value="Unassembled WGS sequence"/>
</dbReference>
<evidence type="ECO:0000313" key="3">
    <source>
        <dbReference type="Proteomes" id="UP000028582"/>
    </source>
</evidence>
<reference evidence="2 3" key="1">
    <citation type="submission" date="2013-11" db="EMBL/GenBank/DDBJ databases">
        <title>The Genome Sequence of Phytophthora parasitica P1976.</title>
        <authorList>
            <consortium name="The Broad Institute Genomics Platform"/>
            <person name="Russ C."/>
            <person name="Tyler B."/>
            <person name="Panabieres F."/>
            <person name="Shan W."/>
            <person name="Tripathy S."/>
            <person name="Grunwald N."/>
            <person name="Machado M."/>
            <person name="Johnson C.S."/>
            <person name="Walker B."/>
            <person name="Young S."/>
            <person name="Zeng Q."/>
            <person name="Gargeya S."/>
            <person name="Fitzgerald M."/>
            <person name="Haas B."/>
            <person name="Abouelleil A."/>
            <person name="Allen A.W."/>
            <person name="Alvarado L."/>
            <person name="Arachchi H.M."/>
            <person name="Berlin A.M."/>
            <person name="Chapman S.B."/>
            <person name="Gainer-Dewar J."/>
            <person name="Goldberg J."/>
            <person name="Griggs A."/>
            <person name="Gujja S."/>
            <person name="Hansen M."/>
            <person name="Howarth C."/>
            <person name="Imamovic A."/>
            <person name="Ireland A."/>
            <person name="Larimer J."/>
            <person name="McCowan C."/>
            <person name="Murphy C."/>
            <person name="Pearson M."/>
            <person name="Poon T.W."/>
            <person name="Priest M."/>
            <person name="Roberts A."/>
            <person name="Saif S."/>
            <person name="Shea T."/>
            <person name="Sisk P."/>
            <person name="Sykes S."/>
            <person name="Wortman J."/>
            <person name="Nusbaum C."/>
            <person name="Birren B."/>
        </authorList>
    </citation>
    <scope>NUCLEOTIDE SEQUENCE [LARGE SCALE GENOMIC DNA]</scope>
    <source>
        <strain evidence="2 3">P1976</strain>
    </source>
</reference>
<feature type="compositionally biased region" description="Basic and acidic residues" evidence="1">
    <location>
        <begin position="156"/>
        <end position="170"/>
    </location>
</feature>
<accession>A0A081AEV9</accession>
<evidence type="ECO:0000256" key="1">
    <source>
        <dbReference type="SAM" id="MobiDB-lite"/>
    </source>
</evidence>
<dbReference type="SUPFAM" id="SSF50729">
    <property type="entry name" value="PH domain-like"/>
    <property type="match status" value="1"/>
</dbReference>
<protein>
    <recommendedName>
        <fullName evidence="4">PH domain-containing protein</fullName>
    </recommendedName>
</protein>
<gene>
    <name evidence="2" type="ORF">F444_07378</name>
</gene>
<feature type="compositionally biased region" description="Basic and acidic residues" evidence="1">
    <location>
        <begin position="304"/>
        <end position="326"/>
    </location>
</feature>
<organism evidence="2 3">
    <name type="scientific">Phytophthora nicotianae P1976</name>
    <dbReference type="NCBI Taxonomy" id="1317066"/>
    <lineage>
        <taxon>Eukaryota</taxon>
        <taxon>Sar</taxon>
        <taxon>Stramenopiles</taxon>
        <taxon>Oomycota</taxon>
        <taxon>Peronosporomycetes</taxon>
        <taxon>Peronosporales</taxon>
        <taxon>Peronosporaceae</taxon>
        <taxon>Phytophthora</taxon>
    </lineage>
</organism>
<proteinExistence type="predicted"/>
<comment type="caution">
    <text evidence="2">The sequence shown here is derived from an EMBL/GenBank/DDBJ whole genome shotgun (WGS) entry which is preliminary data.</text>
</comment>
<feature type="region of interest" description="Disordered" evidence="1">
    <location>
        <begin position="140"/>
        <end position="502"/>
    </location>
</feature>
<feature type="compositionally biased region" description="Basic and acidic residues" evidence="1">
    <location>
        <begin position="262"/>
        <end position="290"/>
    </location>
</feature>
<feature type="compositionally biased region" description="Basic and acidic residues" evidence="1">
    <location>
        <begin position="186"/>
        <end position="253"/>
    </location>
</feature>
<sequence length="524" mass="60647">MLVNGVDISMLEGWMIKINSNPSFFGKNMNRRWFKVGFVPGPGSEKKLVISYSTSKCVVIPITLFIPIKSPHIIPLLPHQTSELLKIRADGSTSKMSAASIAAGDFFLKEMIEIVSPSRTLRLKGETAVEHRLWSDSLYKLCNPSPKAAPTATIAEPRREHTSHTQRETKQDDDEEEDRAKCKHRSERDREHDQDHDRDRERDRDREHDQDYDRDRHQDVGRERDRDRHQDRDRERYRNRDRPRERVSSEERRRVSRSARSNRRDDSDSEDDNRCRDRSRGRSPRDDYDSRKRRSPSPTHRRSRREERELSRHSSRSSRHEREESSHSVSDIRPSEHDVSDDSQEEDEDSPRPSTNSSTRSVLVAQIKSGSGLEDGMAQCKNVMSDSEEEDVNYENKQADPPEESPREPLTSSTDPIDDDFSHEKLEQMIPQRMNLTEPTKHKNSEYFDSDEEEQEQPPSKTNTRLSDNKTPVSNVTADNNFVHDDWDAEEEPTSQPTTKAAYSTALTGGVAADANFVHDDWDD</sequence>
<feature type="compositionally biased region" description="Low complexity" evidence="1">
    <location>
        <begin position="352"/>
        <end position="361"/>
    </location>
</feature>
<feature type="compositionally biased region" description="Basic and acidic residues" evidence="1">
    <location>
        <begin position="397"/>
        <end position="407"/>
    </location>
</feature>
<feature type="compositionally biased region" description="Polar residues" evidence="1">
    <location>
        <begin position="457"/>
        <end position="480"/>
    </location>
</feature>
<feature type="compositionally biased region" description="Basic residues" evidence="1">
    <location>
        <begin position="291"/>
        <end position="303"/>
    </location>
</feature>
<dbReference type="OrthoDB" id="127278at2759"/>